<dbReference type="PANTHER" id="PTHR30483">
    <property type="entry name" value="LEUCINE-SPECIFIC-BINDING PROTEIN"/>
    <property type="match status" value="1"/>
</dbReference>
<dbReference type="InterPro" id="IPR051010">
    <property type="entry name" value="BCAA_transport"/>
</dbReference>
<dbReference type="InterPro" id="IPR028082">
    <property type="entry name" value="Peripla_BP_I"/>
</dbReference>
<keyword evidence="3" id="KW-0732">Signal</keyword>
<dbReference type="EMBL" id="MFTN01000009">
    <property type="protein sequence ID" value="OGI63256.1"/>
    <property type="molecule type" value="Genomic_DNA"/>
</dbReference>
<evidence type="ECO:0000256" key="1">
    <source>
        <dbReference type="ARBA" id="ARBA00010062"/>
    </source>
</evidence>
<reference evidence="7 8" key="1">
    <citation type="journal article" date="2016" name="Nat. Commun.">
        <title>Thousands of microbial genomes shed light on interconnected biogeochemical processes in an aquifer system.</title>
        <authorList>
            <person name="Anantharaman K."/>
            <person name="Brown C.T."/>
            <person name="Hug L.A."/>
            <person name="Sharon I."/>
            <person name="Castelle C.J."/>
            <person name="Probst A.J."/>
            <person name="Thomas B.C."/>
            <person name="Singh A."/>
            <person name="Wilkins M.J."/>
            <person name="Karaoz U."/>
            <person name="Brodie E.L."/>
            <person name="Williams K.H."/>
            <person name="Hubbard S.S."/>
            <person name="Banfield J.F."/>
        </authorList>
    </citation>
    <scope>NUCLEOTIDE SEQUENCE [LARGE SCALE GENOMIC DNA]</scope>
</reference>
<evidence type="ECO:0000259" key="6">
    <source>
        <dbReference type="Pfam" id="PF13458"/>
    </source>
</evidence>
<dbReference type="Proteomes" id="UP000177602">
    <property type="component" value="Unassembled WGS sequence"/>
</dbReference>
<dbReference type="Gene3D" id="3.40.50.2300">
    <property type="match status" value="2"/>
</dbReference>
<evidence type="ECO:0000256" key="3">
    <source>
        <dbReference type="ARBA" id="ARBA00022729"/>
    </source>
</evidence>
<feature type="transmembrane region" description="Helical" evidence="5">
    <location>
        <begin position="7"/>
        <end position="26"/>
    </location>
</feature>
<gene>
    <name evidence="7" type="ORF">A2818_01795</name>
</gene>
<evidence type="ECO:0000256" key="5">
    <source>
        <dbReference type="SAM" id="Phobius"/>
    </source>
</evidence>
<keyword evidence="5" id="KW-1133">Transmembrane helix</keyword>
<keyword evidence="4" id="KW-0029">Amino-acid transport</keyword>
<evidence type="ECO:0000313" key="8">
    <source>
        <dbReference type="Proteomes" id="UP000177602"/>
    </source>
</evidence>
<sequence length="376" mass="39560">MTTTGKVIVWGVVAVFVLWGLMFLGGDKMAEGDTIKIGFVGPLTGDLANMGENAQAAVQIAVDEVNASGGVLGKKVEIVYEDDGCTGATGANAVSKLINTDKVVAILGGLCSGATLGEAPISEAAKVVQLSYCSTNPTISAAGDYIFRDVPSDLFQAKYASDYLMKAGKTKVSLLTIKNDWGDGLNKAFTDAFTKAGGTIVTTDSFDPDTKNLKTQMTQIKAQNPDAVYFAAYTDASIAGLKQASDLGLKTQFFGADAWDDTKIWNELGTLGNGAMFTVVGTNSTDDFKAKMKEKLGKEDLVYCSNYAYDGVKVLVDAIKFAGKATGPAIKDALYKVKYTGGVSAKEIMFDENGDPVGAAYVIKVAKDGKVTEMAQ</sequence>
<keyword evidence="5" id="KW-0472">Membrane</keyword>
<dbReference type="AlphaFoldDB" id="A0A1F6V1C7"/>
<dbReference type="CDD" id="cd19984">
    <property type="entry name" value="PBP1_ABC_ligand_binding-like"/>
    <property type="match status" value="1"/>
</dbReference>
<evidence type="ECO:0000256" key="2">
    <source>
        <dbReference type="ARBA" id="ARBA00022448"/>
    </source>
</evidence>
<dbReference type="PRINTS" id="PR00337">
    <property type="entry name" value="LEUILEVALBP"/>
</dbReference>
<comment type="caution">
    <text evidence="7">The sequence shown here is derived from an EMBL/GenBank/DDBJ whole genome shotgun (WGS) entry which is preliminary data.</text>
</comment>
<dbReference type="SUPFAM" id="SSF53822">
    <property type="entry name" value="Periplasmic binding protein-like I"/>
    <property type="match status" value="1"/>
</dbReference>
<dbReference type="PANTHER" id="PTHR30483:SF6">
    <property type="entry name" value="PERIPLASMIC BINDING PROTEIN OF ABC TRANSPORTER FOR NATURAL AMINO ACIDS"/>
    <property type="match status" value="1"/>
</dbReference>
<dbReference type="GO" id="GO:0006865">
    <property type="term" value="P:amino acid transport"/>
    <property type="evidence" value="ECO:0007669"/>
    <property type="project" value="UniProtKB-KW"/>
</dbReference>
<keyword evidence="5" id="KW-0812">Transmembrane</keyword>
<dbReference type="InterPro" id="IPR000709">
    <property type="entry name" value="Leu_Ile_Val-bd"/>
</dbReference>
<proteinExistence type="inferred from homology"/>
<feature type="domain" description="Leucine-binding protein" evidence="6">
    <location>
        <begin position="34"/>
        <end position="370"/>
    </location>
</feature>
<dbReference type="Pfam" id="PF13458">
    <property type="entry name" value="Peripla_BP_6"/>
    <property type="match status" value="1"/>
</dbReference>
<dbReference type="InterPro" id="IPR028081">
    <property type="entry name" value="Leu-bd"/>
</dbReference>
<organism evidence="7 8">
    <name type="scientific">Candidatus Nomurabacteria bacterium RIFCSPHIGHO2_01_FULL_40_12</name>
    <dbReference type="NCBI Taxonomy" id="1801737"/>
    <lineage>
        <taxon>Bacteria</taxon>
        <taxon>Candidatus Nomuraibacteriota</taxon>
    </lineage>
</organism>
<name>A0A1F6V1C7_9BACT</name>
<comment type="similarity">
    <text evidence="1">Belongs to the leucine-binding protein family.</text>
</comment>
<keyword evidence="2" id="KW-0813">Transport</keyword>
<accession>A0A1F6V1C7</accession>
<evidence type="ECO:0000313" key="7">
    <source>
        <dbReference type="EMBL" id="OGI63256.1"/>
    </source>
</evidence>
<dbReference type="STRING" id="1801737.A2818_01795"/>
<protein>
    <recommendedName>
        <fullName evidence="6">Leucine-binding protein domain-containing protein</fullName>
    </recommendedName>
</protein>
<evidence type="ECO:0000256" key="4">
    <source>
        <dbReference type="ARBA" id="ARBA00022970"/>
    </source>
</evidence>